<feature type="region of interest" description="Disordered" evidence="3">
    <location>
        <begin position="282"/>
        <end position="326"/>
    </location>
</feature>
<dbReference type="OrthoDB" id="190800at2759"/>
<dbReference type="EMBL" id="BRXY01000177">
    <property type="protein sequence ID" value="GMH74268.1"/>
    <property type="molecule type" value="Genomic_DNA"/>
</dbReference>
<feature type="chain" id="PRO_5040726442" description="G8 domain-containing protein" evidence="4">
    <location>
        <begin position="21"/>
        <end position="1063"/>
    </location>
</feature>
<evidence type="ECO:0000313" key="6">
    <source>
        <dbReference type="EMBL" id="GMH74268.1"/>
    </source>
</evidence>
<dbReference type="SMART" id="SM01225">
    <property type="entry name" value="G8"/>
    <property type="match status" value="1"/>
</dbReference>
<dbReference type="Pfam" id="PF10162">
    <property type="entry name" value="G8"/>
    <property type="match status" value="1"/>
</dbReference>
<protein>
    <recommendedName>
        <fullName evidence="5">G8 domain-containing protein</fullName>
    </recommendedName>
</protein>
<keyword evidence="7" id="KW-1185">Reference proteome</keyword>
<feature type="compositionally biased region" description="Pro residues" evidence="3">
    <location>
        <begin position="309"/>
        <end position="320"/>
    </location>
</feature>
<proteinExistence type="predicted"/>
<sequence length="1063" mass="114052">MQAKHLIFVVFLTAVTTTLGTAICTDDPELALAFMRYSCQRLSPPLPPSFLQICSTLETDPPSKTPTSSPSASPTSKPTAVPTSNPTTSPSNSSCEDRCIADPTLTQKQLNPSISWTCGFLNIECSDNEDATVIFTRYYLLKRDDPGQGDRACCFGDSDGISNCRATPEKCESSLTVSPPPTATPQTSQPTSSEPTSSPTTCEPSCIANENLTQEQLNPSISWTCGFLNIECSDNEDASLIFTQYYLLKREDPGQGNRACCFGDSDGVSNCRATPKNCNVDVDDGSVPPPPPPSANPDSTPTSDIDDGSPPPPPSPPPTNPDSAPTSAVIVRKGQTVTLNSSESPESITILSGGTLNVNSNTNIITNSITVDSGGTLNVGTAANPVTNVNIYLSNPPCDTSGISQSDTAAVRSNSCLQNGQLTSHGTTNIFGTYVRPWTLLRSNALADDNQITVESCEGWRAGGELVVAGGFRQDQSTKHTIRDIDTLSSPSSCTITLTNPLSQDANNYDGFETGFIVQLEILYLTRNVVITGPPNTAQRQGIVISQRRIGVLKLHNTQVTNCGRIFLGEYCVHFHLLNACPECEIKGNSVSDGWNKGITVHGTSSSLVQDNVVFDIKGVGIYVENGREFDNNFLTNVVGCSKVNDCILNGAEGIGSSFGDKTRQAGMYFKSWNNNVIGNRVFGSLVCLLYEQSNVRTPCTVFLPYGITDGNVFHCKQFGWYPTSSFPRDVKQDVTGLVQDTSTCAPYNVNTNEYNGVEAIIDNHTEYGTSDFGVGSYELSDIRFRNMRIEGRTALYFKTYWRGADTGAFCDGCELISNPGVGLNLPGGDAMMEFKDTKLPNTKLSLPHHGYVNGGLLASQYVFSGDTSGVDLKAFDTEGENIVAIIVTVGDTNHILRQSRVAFSNFASLGCSNQFQDDQVLTCGAEAGKMRPLKLYGSGPNPISVSVKNIDGSESTHIFEFYNKASSNMLLFTNGDLPIYGGFAFVVRAGATITITSPDDISAIDFGHTGWHLLNDVVSITLNVIAANTQVSNCVLRTDHARPSMTPFGPLTTIDTNTLCSS</sequence>
<dbReference type="InterPro" id="IPR019316">
    <property type="entry name" value="G8_domain"/>
</dbReference>
<dbReference type="PANTHER" id="PTHR46769">
    <property type="entry name" value="POLYCYSTIC KIDNEY AND HEPATIC DISEASE 1 (AUTOSOMAL RECESSIVE)-LIKE 1"/>
    <property type="match status" value="1"/>
</dbReference>
<evidence type="ECO:0000256" key="3">
    <source>
        <dbReference type="SAM" id="MobiDB-lite"/>
    </source>
</evidence>
<dbReference type="PANTHER" id="PTHR46769:SF2">
    <property type="entry name" value="FIBROCYSTIN-L ISOFORM 2 PRECURSOR-RELATED"/>
    <property type="match status" value="1"/>
</dbReference>
<dbReference type="Proteomes" id="UP001165085">
    <property type="component" value="Unassembled WGS sequence"/>
</dbReference>
<gene>
    <name evidence="6" type="ORF">TrST_g14022</name>
</gene>
<evidence type="ECO:0000313" key="7">
    <source>
        <dbReference type="Proteomes" id="UP001165085"/>
    </source>
</evidence>
<feature type="compositionally biased region" description="Low complexity" evidence="3">
    <location>
        <begin position="184"/>
        <end position="202"/>
    </location>
</feature>
<keyword evidence="1 4" id="KW-0732">Signal</keyword>
<feature type="signal peptide" evidence="4">
    <location>
        <begin position="1"/>
        <end position="20"/>
    </location>
</feature>
<accession>A0A9W7ED15</accession>
<dbReference type="InterPro" id="IPR012946">
    <property type="entry name" value="X8"/>
</dbReference>
<name>A0A9W7ED15_9STRA</name>
<dbReference type="InterPro" id="IPR052387">
    <property type="entry name" value="Fibrocystin"/>
</dbReference>
<evidence type="ECO:0000256" key="1">
    <source>
        <dbReference type="ARBA" id="ARBA00022729"/>
    </source>
</evidence>
<dbReference type="Pfam" id="PF24606">
    <property type="entry name" value="CEMIP_beta-hel"/>
    <property type="match status" value="1"/>
</dbReference>
<feature type="region of interest" description="Disordered" evidence="3">
    <location>
        <begin position="172"/>
        <end position="202"/>
    </location>
</feature>
<dbReference type="AlphaFoldDB" id="A0A9W7ED15"/>
<comment type="caution">
    <text evidence="6">The sequence shown here is derived from an EMBL/GenBank/DDBJ whole genome shotgun (WGS) entry which is preliminary data.</text>
</comment>
<dbReference type="SMART" id="SM00768">
    <property type="entry name" value="X8"/>
    <property type="match status" value="1"/>
</dbReference>
<feature type="region of interest" description="Disordered" evidence="3">
    <location>
        <begin position="57"/>
        <end position="96"/>
    </location>
</feature>
<dbReference type="InterPro" id="IPR055401">
    <property type="entry name" value="CEMIP_beta-hel_dom"/>
</dbReference>
<feature type="compositionally biased region" description="Low complexity" evidence="3">
    <location>
        <begin position="65"/>
        <end position="94"/>
    </location>
</feature>
<dbReference type="PROSITE" id="PS51484">
    <property type="entry name" value="G8"/>
    <property type="match status" value="1"/>
</dbReference>
<organism evidence="6 7">
    <name type="scientific">Triparma strigata</name>
    <dbReference type="NCBI Taxonomy" id="1606541"/>
    <lineage>
        <taxon>Eukaryota</taxon>
        <taxon>Sar</taxon>
        <taxon>Stramenopiles</taxon>
        <taxon>Ochrophyta</taxon>
        <taxon>Bolidophyceae</taxon>
        <taxon>Parmales</taxon>
        <taxon>Triparmaceae</taxon>
        <taxon>Triparma</taxon>
    </lineage>
</organism>
<evidence type="ECO:0000259" key="5">
    <source>
        <dbReference type="PROSITE" id="PS51484"/>
    </source>
</evidence>
<evidence type="ECO:0000256" key="2">
    <source>
        <dbReference type="ARBA" id="ARBA00023180"/>
    </source>
</evidence>
<keyword evidence="2" id="KW-0325">Glycoprotein</keyword>
<feature type="domain" description="G8" evidence="5">
    <location>
        <begin position="314"/>
        <end position="443"/>
    </location>
</feature>
<reference evidence="7" key="1">
    <citation type="journal article" date="2023" name="Commun. Biol.">
        <title>Genome analysis of Parmales, the sister group of diatoms, reveals the evolutionary specialization of diatoms from phago-mixotrophs to photoautotrophs.</title>
        <authorList>
            <person name="Ban H."/>
            <person name="Sato S."/>
            <person name="Yoshikawa S."/>
            <person name="Yamada K."/>
            <person name="Nakamura Y."/>
            <person name="Ichinomiya M."/>
            <person name="Sato N."/>
            <person name="Blanc-Mathieu R."/>
            <person name="Endo H."/>
            <person name="Kuwata A."/>
            <person name="Ogata H."/>
        </authorList>
    </citation>
    <scope>NUCLEOTIDE SEQUENCE [LARGE SCALE GENOMIC DNA]</scope>
    <source>
        <strain evidence="7">NIES 3701</strain>
    </source>
</reference>
<evidence type="ECO:0000256" key="4">
    <source>
        <dbReference type="SAM" id="SignalP"/>
    </source>
</evidence>